<keyword evidence="3" id="KW-0804">Transcription</keyword>
<organism evidence="5 6">
    <name type="scientific">Halosimplex pelagicum</name>
    <dbReference type="NCBI Taxonomy" id="869886"/>
    <lineage>
        <taxon>Archaea</taxon>
        <taxon>Methanobacteriati</taxon>
        <taxon>Methanobacteriota</taxon>
        <taxon>Stenosarchaea group</taxon>
        <taxon>Halobacteria</taxon>
        <taxon>Halobacteriales</taxon>
        <taxon>Haloarculaceae</taxon>
        <taxon>Halosimplex</taxon>
    </lineage>
</organism>
<dbReference type="InterPro" id="IPR019887">
    <property type="entry name" value="Tscrpt_reg_AsnC/Lrp_C"/>
</dbReference>
<dbReference type="PANTHER" id="PTHR30154:SF34">
    <property type="entry name" value="TRANSCRIPTIONAL REGULATOR AZLB"/>
    <property type="match status" value="1"/>
</dbReference>
<sequence length="154" mass="16817">MSAELDDTDRRIIDALLDNGRASASELAEQAEIATATATKRLQRLEEDGVIDGYQPEIDYGAFGYEVTAVFRLDVDGEGLETVVDDLRETSNMVGVYEVTGSDDVVAVGKFENTEALNAQIKSVLTHPEVRSARTSIVLDTVCEYDRLPVDADE</sequence>
<feature type="domain" description="HTH asnC-type" evidence="4">
    <location>
        <begin position="5"/>
        <end position="66"/>
    </location>
</feature>
<keyword evidence="1" id="KW-0805">Transcription regulation</keyword>
<dbReference type="PROSITE" id="PS50956">
    <property type="entry name" value="HTH_ASNC_2"/>
    <property type="match status" value="1"/>
</dbReference>
<dbReference type="PANTHER" id="PTHR30154">
    <property type="entry name" value="LEUCINE-RESPONSIVE REGULATORY PROTEIN"/>
    <property type="match status" value="1"/>
</dbReference>
<dbReference type="SUPFAM" id="SSF54909">
    <property type="entry name" value="Dimeric alpha+beta barrel"/>
    <property type="match status" value="1"/>
</dbReference>
<evidence type="ECO:0000256" key="2">
    <source>
        <dbReference type="ARBA" id="ARBA00023125"/>
    </source>
</evidence>
<dbReference type="EMBL" id="CP058909">
    <property type="protein sequence ID" value="QLH80791.1"/>
    <property type="molecule type" value="Genomic_DNA"/>
</dbReference>
<dbReference type="InterPro" id="IPR000485">
    <property type="entry name" value="AsnC-type_HTH_dom"/>
</dbReference>
<accession>A0A7D5T206</accession>
<dbReference type="CDD" id="cd00090">
    <property type="entry name" value="HTH_ARSR"/>
    <property type="match status" value="1"/>
</dbReference>
<evidence type="ECO:0000259" key="4">
    <source>
        <dbReference type="PROSITE" id="PS50956"/>
    </source>
</evidence>
<dbReference type="RefSeq" id="WP_179920611.1">
    <property type="nucleotide sequence ID" value="NZ_CP058909.1"/>
</dbReference>
<dbReference type="InterPro" id="IPR019888">
    <property type="entry name" value="Tscrpt_reg_AsnC-like"/>
</dbReference>
<dbReference type="Proteomes" id="UP000509346">
    <property type="component" value="Chromosome"/>
</dbReference>
<dbReference type="InterPro" id="IPR036388">
    <property type="entry name" value="WH-like_DNA-bd_sf"/>
</dbReference>
<dbReference type="AlphaFoldDB" id="A0A7D5T206"/>
<keyword evidence="6" id="KW-1185">Reference proteome</keyword>
<dbReference type="KEGG" id="hpel:HZS54_03680"/>
<name>A0A7D5T206_9EURY</name>
<dbReference type="GO" id="GO:0043200">
    <property type="term" value="P:response to amino acid"/>
    <property type="evidence" value="ECO:0007669"/>
    <property type="project" value="TreeGrafter"/>
</dbReference>
<evidence type="ECO:0000256" key="1">
    <source>
        <dbReference type="ARBA" id="ARBA00023015"/>
    </source>
</evidence>
<evidence type="ECO:0000313" key="6">
    <source>
        <dbReference type="Proteomes" id="UP000509346"/>
    </source>
</evidence>
<dbReference type="Gene3D" id="3.30.70.920">
    <property type="match status" value="1"/>
</dbReference>
<dbReference type="Pfam" id="PF13412">
    <property type="entry name" value="HTH_24"/>
    <property type="match status" value="1"/>
</dbReference>
<reference evidence="5 6" key="1">
    <citation type="submission" date="2020-07" db="EMBL/GenBank/DDBJ databases">
        <title>Halosimplex litoreum sp. nov. and Halosimplex rubrum sp. nov., isolated from different salt environments.</title>
        <authorList>
            <person name="Cui H."/>
        </authorList>
    </citation>
    <scope>NUCLEOTIDE SEQUENCE [LARGE SCALE GENOMIC DNA]</scope>
    <source>
        <strain evidence="5 6">R2</strain>
    </source>
</reference>
<dbReference type="GO" id="GO:0043565">
    <property type="term" value="F:sequence-specific DNA binding"/>
    <property type="evidence" value="ECO:0007669"/>
    <property type="project" value="InterPro"/>
</dbReference>
<dbReference type="PRINTS" id="PR00033">
    <property type="entry name" value="HTHASNC"/>
</dbReference>
<dbReference type="InterPro" id="IPR036390">
    <property type="entry name" value="WH_DNA-bd_sf"/>
</dbReference>
<dbReference type="SUPFAM" id="SSF46785">
    <property type="entry name" value="Winged helix' DNA-binding domain"/>
    <property type="match status" value="1"/>
</dbReference>
<evidence type="ECO:0000256" key="3">
    <source>
        <dbReference type="ARBA" id="ARBA00023163"/>
    </source>
</evidence>
<evidence type="ECO:0000313" key="5">
    <source>
        <dbReference type="EMBL" id="QLH80791.1"/>
    </source>
</evidence>
<dbReference type="OrthoDB" id="6995at2157"/>
<dbReference type="GeneID" id="56081659"/>
<dbReference type="InterPro" id="IPR011991">
    <property type="entry name" value="ArsR-like_HTH"/>
</dbReference>
<keyword evidence="2" id="KW-0238">DNA-binding</keyword>
<proteinExistence type="predicted"/>
<dbReference type="InterPro" id="IPR011008">
    <property type="entry name" value="Dimeric_a/b-barrel"/>
</dbReference>
<dbReference type="GO" id="GO:0005829">
    <property type="term" value="C:cytosol"/>
    <property type="evidence" value="ECO:0007669"/>
    <property type="project" value="TreeGrafter"/>
</dbReference>
<dbReference type="Pfam" id="PF01037">
    <property type="entry name" value="AsnC_trans_reg"/>
    <property type="match status" value="1"/>
</dbReference>
<protein>
    <submittedName>
        <fullName evidence="5">Lrp/AsnC family transcriptional regulator</fullName>
    </submittedName>
</protein>
<dbReference type="SMART" id="SM00344">
    <property type="entry name" value="HTH_ASNC"/>
    <property type="match status" value="1"/>
</dbReference>
<gene>
    <name evidence="5" type="ORF">HZS54_03680</name>
</gene>
<dbReference type="Gene3D" id="1.10.10.10">
    <property type="entry name" value="Winged helix-like DNA-binding domain superfamily/Winged helix DNA-binding domain"/>
    <property type="match status" value="1"/>
</dbReference>